<protein>
    <submittedName>
        <fullName evidence="6">ABC-type transport system substrate-binding protein</fullName>
    </submittedName>
</protein>
<dbReference type="Gene3D" id="3.40.190.10">
    <property type="entry name" value="Periplasmic binding protein-like II"/>
    <property type="match status" value="1"/>
</dbReference>
<dbReference type="GO" id="GO:0043190">
    <property type="term" value="C:ATP-binding cassette (ABC) transporter complex"/>
    <property type="evidence" value="ECO:0007669"/>
    <property type="project" value="InterPro"/>
</dbReference>
<dbReference type="InterPro" id="IPR000914">
    <property type="entry name" value="SBP_5_dom"/>
</dbReference>
<proteinExistence type="inferred from homology"/>
<dbReference type="GO" id="GO:0015833">
    <property type="term" value="P:peptide transport"/>
    <property type="evidence" value="ECO:0007669"/>
    <property type="project" value="TreeGrafter"/>
</dbReference>
<dbReference type="PIRSF" id="PIRSF002741">
    <property type="entry name" value="MppA"/>
    <property type="match status" value="1"/>
</dbReference>
<keyword evidence="3" id="KW-0813">Transport</keyword>
<gene>
    <name evidence="6" type="ORF">DFR39_10637</name>
</gene>
<sequence>MQRRQLLLSAALGVGTGLWPDAQAAASVPASGVLRLAFKAAETGFDPARISDGYSRAVTGHIFEALYGYDHLARPVKIQPLTAAALPEISADFRTFTIRLRPGIYFAEDPAFKGRRRELVAADYVYSFKRIADPAWMSPMLPFVLTAGMIGMDELRAAALAGAPFDYDREIEGLRALDRYTLQIRCRAPRPRLLERLASSDIFGAVAREVVETYGRDVDAHPVGTGPFRLAAWRRSSRIVLEKNPQYRERFYTGEPAADDAEGQALLKRFAGRRLPLVERVEIAIIEEDQPRWLSFLNGELDVMAAPGDGVPAAFIPHAIQHGQLAPQLQKRGIRLHRQLNADCSLYFFGMTHPVIGGLEPEKIALRRAISLGIDVERNISLLRRGQGVPAQSPIVPHTSGYDPAFKSEMSSFDPARARALLDAYGYKDRDGDGWRERPDGQPLTLEIATTPDSGARQADELWRINMHRLGLRVKFLPAKFPEHLKAARAGKLMIWGFAVQSDVPDGLAALARYNGAQAGSQNVSRFALPAFDAVYERLEALPDGPEREALFLQAKRLAVAYAPYKITAHLLSNDLTQPWVSGYRRPLFWSDWWQYVEVGQLS</sequence>
<dbReference type="InterPro" id="IPR039424">
    <property type="entry name" value="SBP_5"/>
</dbReference>
<dbReference type="SUPFAM" id="SSF53850">
    <property type="entry name" value="Periplasmic binding protein-like II"/>
    <property type="match status" value="1"/>
</dbReference>
<evidence type="ECO:0000313" key="6">
    <source>
        <dbReference type="EMBL" id="TDP07777.1"/>
    </source>
</evidence>
<dbReference type="Proteomes" id="UP000295357">
    <property type="component" value="Unassembled WGS sequence"/>
</dbReference>
<accession>A0A4R6MYS3</accession>
<dbReference type="Pfam" id="PF00496">
    <property type="entry name" value="SBP_bac_5"/>
    <property type="match status" value="1"/>
</dbReference>
<comment type="caution">
    <text evidence="6">The sequence shown here is derived from an EMBL/GenBank/DDBJ whole genome shotgun (WGS) entry which is preliminary data.</text>
</comment>
<comment type="subcellular location">
    <subcellularLocation>
        <location evidence="1">Cell envelope</location>
    </subcellularLocation>
</comment>
<evidence type="ECO:0000256" key="3">
    <source>
        <dbReference type="ARBA" id="ARBA00022448"/>
    </source>
</evidence>
<evidence type="ECO:0000256" key="1">
    <source>
        <dbReference type="ARBA" id="ARBA00004196"/>
    </source>
</evidence>
<dbReference type="GO" id="GO:0030288">
    <property type="term" value="C:outer membrane-bounded periplasmic space"/>
    <property type="evidence" value="ECO:0007669"/>
    <property type="project" value="UniProtKB-ARBA"/>
</dbReference>
<keyword evidence="4" id="KW-0732">Signal</keyword>
<dbReference type="GO" id="GO:1904680">
    <property type="term" value="F:peptide transmembrane transporter activity"/>
    <property type="evidence" value="ECO:0007669"/>
    <property type="project" value="TreeGrafter"/>
</dbReference>
<dbReference type="PANTHER" id="PTHR30290">
    <property type="entry name" value="PERIPLASMIC BINDING COMPONENT OF ABC TRANSPORTER"/>
    <property type="match status" value="1"/>
</dbReference>
<name>A0A4R6MYS3_9BURK</name>
<organism evidence="6 7">
    <name type="scientific">Roseateles asaccharophilus</name>
    <dbReference type="NCBI Taxonomy" id="582607"/>
    <lineage>
        <taxon>Bacteria</taxon>
        <taxon>Pseudomonadati</taxon>
        <taxon>Pseudomonadota</taxon>
        <taxon>Betaproteobacteria</taxon>
        <taxon>Burkholderiales</taxon>
        <taxon>Sphaerotilaceae</taxon>
        <taxon>Roseateles</taxon>
    </lineage>
</organism>
<dbReference type="PANTHER" id="PTHR30290:SF10">
    <property type="entry name" value="PERIPLASMIC OLIGOPEPTIDE-BINDING PROTEIN-RELATED"/>
    <property type="match status" value="1"/>
</dbReference>
<dbReference type="RefSeq" id="WP_246030826.1">
    <property type="nucleotide sequence ID" value="NZ_JAUFPJ010000007.1"/>
</dbReference>
<reference evidence="6 7" key="1">
    <citation type="submission" date="2019-03" db="EMBL/GenBank/DDBJ databases">
        <title>Genomic Encyclopedia of Type Strains, Phase IV (KMG-IV): sequencing the most valuable type-strain genomes for metagenomic binning, comparative biology and taxonomic classification.</title>
        <authorList>
            <person name="Goeker M."/>
        </authorList>
    </citation>
    <scope>NUCLEOTIDE SEQUENCE [LARGE SCALE GENOMIC DNA]</scope>
    <source>
        <strain evidence="6 7">DSM 25082</strain>
    </source>
</reference>
<evidence type="ECO:0000256" key="2">
    <source>
        <dbReference type="ARBA" id="ARBA00005695"/>
    </source>
</evidence>
<keyword evidence="7" id="KW-1185">Reference proteome</keyword>
<evidence type="ECO:0000256" key="4">
    <source>
        <dbReference type="ARBA" id="ARBA00022729"/>
    </source>
</evidence>
<evidence type="ECO:0000259" key="5">
    <source>
        <dbReference type="Pfam" id="PF00496"/>
    </source>
</evidence>
<dbReference type="AlphaFoldDB" id="A0A4R6MYS3"/>
<dbReference type="Gene3D" id="3.10.105.10">
    <property type="entry name" value="Dipeptide-binding Protein, Domain 3"/>
    <property type="match status" value="1"/>
</dbReference>
<comment type="similarity">
    <text evidence="2">Belongs to the bacterial solute-binding protein 5 family.</text>
</comment>
<feature type="domain" description="Solute-binding protein family 5" evidence="5">
    <location>
        <begin position="77"/>
        <end position="519"/>
    </location>
</feature>
<dbReference type="EMBL" id="SNXE01000006">
    <property type="protein sequence ID" value="TDP07777.1"/>
    <property type="molecule type" value="Genomic_DNA"/>
</dbReference>
<dbReference type="InterPro" id="IPR030678">
    <property type="entry name" value="Peptide/Ni-bd"/>
</dbReference>
<evidence type="ECO:0000313" key="7">
    <source>
        <dbReference type="Proteomes" id="UP000295357"/>
    </source>
</evidence>